<evidence type="ECO:0000256" key="2">
    <source>
        <dbReference type="SAM" id="MobiDB-lite"/>
    </source>
</evidence>
<proteinExistence type="predicted"/>
<evidence type="ECO:0000259" key="3">
    <source>
        <dbReference type="PROSITE" id="PS50157"/>
    </source>
</evidence>
<dbReference type="VEuPathDB" id="FungiDB:FPRO_10291"/>
<keyword evidence="1" id="KW-0863">Zinc-finger</keyword>
<dbReference type="SMART" id="SM00355">
    <property type="entry name" value="ZnF_C2H2"/>
    <property type="match status" value="2"/>
</dbReference>
<comment type="caution">
    <text evidence="4">The sequence shown here is derived from an EMBL/GenBank/DDBJ whole genome shotgun (WGS) entry which is preliminary data.</text>
</comment>
<organism evidence="4 5">
    <name type="scientific">Fusarium proliferatum (strain ET1)</name>
    <name type="common">Orchid endophyte fungus</name>
    <dbReference type="NCBI Taxonomy" id="1227346"/>
    <lineage>
        <taxon>Eukaryota</taxon>
        <taxon>Fungi</taxon>
        <taxon>Dikarya</taxon>
        <taxon>Ascomycota</taxon>
        <taxon>Pezizomycotina</taxon>
        <taxon>Sordariomycetes</taxon>
        <taxon>Hypocreomycetidae</taxon>
        <taxon>Hypocreales</taxon>
        <taxon>Nectriaceae</taxon>
        <taxon>Fusarium</taxon>
        <taxon>Fusarium fujikuroi species complex</taxon>
    </lineage>
</organism>
<feature type="compositionally biased region" description="Basic and acidic residues" evidence="2">
    <location>
        <begin position="169"/>
        <end position="186"/>
    </location>
</feature>
<evidence type="ECO:0000313" key="5">
    <source>
        <dbReference type="Proteomes" id="UP000183971"/>
    </source>
</evidence>
<dbReference type="PROSITE" id="PS00028">
    <property type="entry name" value="ZINC_FINGER_C2H2_1"/>
    <property type="match status" value="1"/>
</dbReference>
<feature type="domain" description="C2H2-type" evidence="3">
    <location>
        <begin position="255"/>
        <end position="283"/>
    </location>
</feature>
<dbReference type="AlphaFoldDB" id="A0A1L7VJE6"/>
<keyword evidence="5" id="KW-1185">Reference proteome</keyword>
<feature type="compositionally biased region" description="Polar residues" evidence="2">
    <location>
        <begin position="142"/>
        <end position="165"/>
    </location>
</feature>
<dbReference type="GO" id="GO:0008270">
    <property type="term" value="F:zinc ion binding"/>
    <property type="evidence" value="ECO:0007669"/>
    <property type="project" value="UniProtKB-KW"/>
</dbReference>
<dbReference type="InterPro" id="IPR013087">
    <property type="entry name" value="Znf_C2H2_type"/>
</dbReference>
<sequence length="312" mass="34657">MDGQGSAYFDPKASDLIFCEQDVSRMSPELDMAYSYPLLHASFAGTSMCMVSNRAAYYAEAELLPPYYNTITTSDLNLYSSTPYNPPMPVHANTNSDLILSPENGPNGGPGVAFGAYMDLPPCHAGSFQSCMTHTPHILDTDSTPRAWNPDSNSVQYDNCQSSPSIGHETADITITKDAELAERDSSSQPDANQSSKSESNTKTNANPSHPFMFNNIEDGFRYPCYGEGCNKTFARKEHATRHYRTKHEKSTEYLTCEFCGKNTFNRSDNLNAHRKLHARSRPRNSNGVHFVPDAVPAMQMNRKRGRPRLNA</sequence>
<dbReference type="Pfam" id="PF00096">
    <property type="entry name" value="zf-C2H2"/>
    <property type="match status" value="1"/>
</dbReference>
<gene>
    <name evidence="4" type="ORF">FPRO_10291</name>
</gene>
<reference evidence="5" key="1">
    <citation type="journal article" date="2016" name="Genome Biol. Evol.">
        <title>Comparative 'omics' of the Fusarium fujikuroi species complex highlights differences in genetic potential and metabolite synthesis.</title>
        <authorList>
            <person name="Niehaus E.-M."/>
            <person name="Muensterkoetter M."/>
            <person name="Proctor R.H."/>
            <person name="Brown D.W."/>
            <person name="Sharon A."/>
            <person name="Idan Y."/>
            <person name="Oren-Young L."/>
            <person name="Sieber C.M."/>
            <person name="Novak O."/>
            <person name="Pencik A."/>
            <person name="Tarkowska D."/>
            <person name="Hromadova K."/>
            <person name="Freeman S."/>
            <person name="Maymon M."/>
            <person name="Elazar M."/>
            <person name="Youssef S.A."/>
            <person name="El-Shabrawy E.S.M."/>
            <person name="Shalaby A.B.A."/>
            <person name="Houterman P."/>
            <person name="Brock N.L."/>
            <person name="Burkhardt I."/>
            <person name="Tsavkelova E.A."/>
            <person name="Dickschat J.S."/>
            <person name="Galuszka P."/>
            <person name="Gueldener U."/>
            <person name="Tudzynski B."/>
        </authorList>
    </citation>
    <scope>NUCLEOTIDE SEQUENCE [LARGE SCALE GENOMIC DNA]</scope>
    <source>
        <strain evidence="5">ET1</strain>
    </source>
</reference>
<dbReference type="Proteomes" id="UP000183971">
    <property type="component" value="Unassembled WGS sequence"/>
</dbReference>
<dbReference type="RefSeq" id="XP_031081296.1">
    <property type="nucleotide sequence ID" value="XM_031231239.1"/>
</dbReference>
<keyword evidence="1" id="KW-0862">Zinc</keyword>
<protein>
    <submittedName>
        <fullName evidence="4">Related to zinc finger protein odd-paired-like (Opl)</fullName>
    </submittedName>
</protein>
<dbReference type="EMBL" id="FJOF01000005">
    <property type="protein sequence ID" value="CZR40703.1"/>
    <property type="molecule type" value="Genomic_DNA"/>
</dbReference>
<dbReference type="PROSITE" id="PS50157">
    <property type="entry name" value="ZINC_FINGER_C2H2_2"/>
    <property type="match status" value="2"/>
</dbReference>
<dbReference type="GeneID" id="42055163"/>
<dbReference type="Gene3D" id="3.30.160.60">
    <property type="entry name" value="Classic Zinc Finger"/>
    <property type="match status" value="2"/>
</dbReference>
<accession>A0A1L7VJE6</accession>
<feature type="region of interest" description="Disordered" evidence="2">
    <location>
        <begin position="142"/>
        <end position="211"/>
    </location>
</feature>
<name>A0A1L7VJE6_FUSPR</name>
<evidence type="ECO:0000256" key="1">
    <source>
        <dbReference type="PROSITE-ProRule" id="PRU00042"/>
    </source>
</evidence>
<evidence type="ECO:0000313" key="4">
    <source>
        <dbReference type="EMBL" id="CZR40703.1"/>
    </source>
</evidence>
<feature type="compositionally biased region" description="Polar residues" evidence="2">
    <location>
        <begin position="187"/>
        <end position="208"/>
    </location>
</feature>
<keyword evidence="1" id="KW-0479">Metal-binding</keyword>
<feature type="domain" description="C2H2-type" evidence="3">
    <location>
        <begin position="223"/>
        <end position="253"/>
    </location>
</feature>